<reference evidence="2 3" key="1">
    <citation type="submission" date="2021-02" db="EMBL/GenBank/DDBJ databases">
        <authorList>
            <person name="Lee D.-H."/>
        </authorList>
    </citation>
    <scope>NUCLEOTIDE SEQUENCE [LARGE SCALE GENOMIC DNA]</scope>
    <source>
        <strain evidence="2 3">UL073</strain>
    </source>
</reference>
<dbReference type="Proteomes" id="UP000717995">
    <property type="component" value="Unassembled WGS sequence"/>
</dbReference>
<gene>
    <name evidence="2" type="ORF">JQX08_17465</name>
</gene>
<feature type="chain" id="PRO_5046306330" evidence="1">
    <location>
        <begin position="23"/>
        <end position="238"/>
    </location>
</feature>
<name>A0ABS2IIC4_9GAMM</name>
<dbReference type="RefSeq" id="WP_205349689.1">
    <property type="nucleotide sequence ID" value="NZ_JAFEUP010000005.1"/>
</dbReference>
<organism evidence="2 3">
    <name type="scientific">Zestomonas insulae</name>
    <dbReference type="NCBI Taxonomy" id="2809017"/>
    <lineage>
        <taxon>Bacteria</taxon>
        <taxon>Pseudomonadati</taxon>
        <taxon>Pseudomonadota</taxon>
        <taxon>Gammaproteobacteria</taxon>
        <taxon>Pseudomonadales</taxon>
        <taxon>Pseudomonadaceae</taxon>
        <taxon>Zestomonas</taxon>
    </lineage>
</organism>
<feature type="signal peptide" evidence="1">
    <location>
        <begin position="1"/>
        <end position="22"/>
    </location>
</feature>
<sequence length="238" mass="26504">MIRRLLVLLCLPLLGWTAESLAATPLQLAQLHACRATSSLLMYRFEGFQDVHAGRLEQDLAALAAALQANPQSSDALRQQQQALTELLRAGSRFGHHEDDLPWNYATELSEALRVFLSSAHQLDNNQAAPIEVEAEYLAVQYLYRAYVGLFEISREQQQLTYVGQDERQLLPSIDGQLQRLAGKHATAVQARWPFLRNALADMNSASGGTVTLSHRPFAPLIVDRQVRQFSSQLLAAD</sequence>
<accession>A0ABS2IIC4</accession>
<keyword evidence="3" id="KW-1185">Reference proteome</keyword>
<evidence type="ECO:0000313" key="2">
    <source>
        <dbReference type="EMBL" id="MBM7062505.1"/>
    </source>
</evidence>
<keyword evidence="1" id="KW-0732">Signal</keyword>
<protein>
    <submittedName>
        <fullName evidence="2">Uncharacterized protein</fullName>
    </submittedName>
</protein>
<proteinExistence type="predicted"/>
<evidence type="ECO:0000313" key="3">
    <source>
        <dbReference type="Proteomes" id="UP000717995"/>
    </source>
</evidence>
<comment type="caution">
    <text evidence="2">The sequence shown here is derived from an EMBL/GenBank/DDBJ whole genome shotgun (WGS) entry which is preliminary data.</text>
</comment>
<dbReference type="EMBL" id="JAFEUP010000005">
    <property type="protein sequence ID" value="MBM7062505.1"/>
    <property type="molecule type" value="Genomic_DNA"/>
</dbReference>
<evidence type="ECO:0000256" key="1">
    <source>
        <dbReference type="SAM" id="SignalP"/>
    </source>
</evidence>